<dbReference type="Pfam" id="PF00593">
    <property type="entry name" value="TonB_dep_Rec_b-barrel"/>
    <property type="match status" value="1"/>
</dbReference>
<dbReference type="Pfam" id="PF13715">
    <property type="entry name" value="CarbopepD_reg_2"/>
    <property type="match status" value="1"/>
</dbReference>
<evidence type="ECO:0000256" key="2">
    <source>
        <dbReference type="ARBA" id="ARBA00022448"/>
    </source>
</evidence>
<dbReference type="NCBIfam" id="TIGR04056">
    <property type="entry name" value="OMP_RagA_SusC"/>
    <property type="match status" value="1"/>
</dbReference>
<evidence type="ECO:0000259" key="10">
    <source>
        <dbReference type="Pfam" id="PF00593"/>
    </source>
</evidence>
<dbReference type="InterPro" id="IPR039426">
    <property type="entry name" value="TonB-dep_rcpt-like"/>
</dbReference>
<comment type="similarity">
    <text evidence="8 9">Belongs to the TonB-dependent receptor family.</text>
</comment>
<reference evidence="13" key="1">
    <citation type="journal article" date="2019" name="Int. J. Syst. Evol. Microbiol.">
        <title>The Global Catalogue of Microorganisms (GCM) 10K type strain sequencing project: providing services to taxonomists for standard genome sequencing and annotation.</title>
        <authorList>
            <consortium name="The Broad Institute Genomics Platform"/>
            <consortium name="The Broad Institute Genome Sequencing Center for Infectious Disease"/>
            <person name="Wu L."/>
            <person name="Ma J."/>
        </authorList>
    </citation>
    <scope>NUCLEOTIDE SEQUENCE [LARGE SCALE GENOMIC DNA]</scope>
    <source>
        <strain evidence="13">KCTC 52490</strain>
    </source>
</reference>
<sequence>MALFTRIVFGGVVPLFVPALLLGSPVFAGSPPHPYSYTADQPQRTITGTVTDEKNGPLPGATVQLKGSNSGTTTDANGKFSLSVPDGKAVIVISFIGFDPKEIEIGSQTSLTVQLTPGASQLDEVVVKTGYGTELRKNIISSIATVKAEDFNQGVVTSPAQLLQGKVAGLNITRSGNPNQSAQSIVLRGPSTLREGAAQEPFYVIDGVPDASINLIPPDDIVSIDILRDASATAIYGARAANGVILVTTRRGKEGQSRVSYNGYGGIEQVSKRIDVLTGDEIRGYLKANGKALNPVDDDTNNGVPVNTDWQKEVTRTAYSHNHTLSFDGGTANTLYGASVNYLNNQGIMRGSSRERMIIRANIQQKALNDRLRLSLSLSNSDNLANNIPNEVFGNMVAYLPTVNVRNADGTFKENLARGNANPLSLIETNTLNTRTKTFLANGQIQATLLPGLDYNLSLSSQNEQIDNNTYANRYSLGAYGANGLAIRSSYTNTKRIIESYFSYNKQFGEHGLKLLAGYSWQQDRTGDGFQSSNKGFVSDATTYNNLSLGSPPTGYLTDYGTVTIKTLRLISYYGRVNYQYADRYLLQASIRRDGSSAFGTNNQWGLFPAVSVGWRINNERFMENIHLFDDLKLRAGYGVTGNSLGFDPFISLLRYNSTGKFYYNGNFINGIGPTQNPNPNLKWEQTAMYNVGLDFSVLKNRLSGTLEFYNKLTSDLIWTYGVSTTQFFVNTLTANAGKMRNVGVELTLAATPIQSKRVTWRTSVNLAHNDNKIETLSNDVFTLNQIPTAYVGGKGQSGNSSQIVKEGLPVGTFNTWKYAGLNEKGVSQFQKADGTLTTTPTSSDFVPTGSAQPKLLFGWNNSVRFGAFDLNVFLRGVTGNKILNATLAGLNSPADANAYNQPRIILKEPITDINSYLLSDRYIEDGSYIRLDNATLGYTVKTGSKVLKNLRFYATGTNLFTLTHYQGIDPEISLGGLTPGIDQNNFYPKTRSYVFGANISF</sequence>
<dbReference type="InterPro" id="IPR012910">
    <property type="entry name" value="Plug_dom"/>
</dbReference>
<keyword evidence="2 8" id="KW-0813">Transport</keyword>
<keyword evidence="5 9" id="KW-0798">TonB box</keyword>
<evidence type="ECO:0000313" key="12">
    <source>
        <dbReference type="EMBL" id="MFD2938296.1"/>
    </source>
</evidence>
<dbReference type="EMBL" id="JBHUOM010000050">
    <property type="protein sequence ID" value="MFD2938296.1"/>
    <property type="molecule type" value="Genomic_DNA"/>
</dbReference>
<dbReference type="InterPro" id="IPR023996">
    <property type="entry name" value="TonB-dep_OMP_SusC/RagA"/>
</dbReference>
<dbReference type="InterPro" id="IPR036942">
    <property type="entry name" value="Beta-barrel_TonB_sf"/>
</dbReference>
<evidence type="ECO:0000256" key="5">
    <source>
        <dbReference type="ARBA" id="ARBA00023077"/>
    </source>
</evidence>
<dbReference type="SUPFAM" id="SSF56935">
    <property type="entry name" value="Porins"/>
    <property type="match status" value="1"/>
</dbReference>
<evidence type="ECO:0000256" key="8">
    <source>
        <dbReference type="PROSITE-ProRule" id="PRU01360"/>
    </source>
</evidence>
<evidence type="ECO:0000256" key="9">
    <source>
        <dbReference type="RuleBase" id="RU003357"/>
    </source>
</evidence>
<comment type="subcellular location">
    <subcellularLocation>
        <location evidence="1 8">Cell outer membrane</location>
        <topology evidence="1 8">Multi-pass membrane protein</topology>
    </subcellularLocation>
</comment>
<dbReference type="Gene3D" id="2.170.130.10">
    <property type="entry name" value="TonB-dependent receptor, plug domain"/>
    <property type="match status" value="1"/>
</dbReference>
<comment type="caution">
    <text evidence="12">The sequence shown here is derived from an EMBL/GenBank/DDBJ whole genome shotgun (WGS) entry which is preliminary data.</text>
</comment>
<evidence type="ECO:0000313" key="13">
    <source>
        <dbReference type="Proteomes" id="UP001597512"/>
    </source>
</evidence>
<dbReference type="Proteomes" id="UP001597512">
    <property type="component" value="Unassembled WGS sequence"/>
</dbReference>
<keyword evidence="4 8" id="KW-0812">Transmembrane</keyword>
<keyword evidence="7 8" id="KW-0998">Cell outer membrane</keyword>
<dbReference type="InterPro" id="IPR023997">
    <property type="entry name" value="TonB-dep_OMP_SusC/RagA_CS"/>
</dbReference>
<evidence type="ECO:0000256" key="6">
    <source>
        <dbReference type="ARBA" id="ARBA00023136"/>
    </source>
</evidence>
<evidence type="ECO:0000256" key="4">
    <source>
        <dbReference type="ARBA" id="ARBA00022692"/>
    </source>
</evidence>
<feature type="domain" description="TonB-dependent receptor-like beta-barrel" evidence="10">
    <location>
        <begin position="412"/>
        <end position="960"/>
    </location>
</feature>
<protein>
    <submittedName>
        <fullName evidence="12">SusC/RagA family TonB-linked outer membrane protein</fullName>
    </submittedName>
</protein>
<accession>A0ABW6ASJ9</accession>
<name>A0ABW6ASJ9_9BACT</name>
<organism evidence="12 13">
    <name type="scientific">Spirosoma flavum</name>
    <dbReference type="NCBI Taxonomy" id="2048557"/>
    <lineage>
        <taxon>Bacteria</taxon>
        <taxon>Pseudomonadati</taxon>
        <taxon>Bacteroidota</taxon>
        <taxon>Cytophagia</taxon>
        <taxon>Cytophagales</taxon>
        <taxon>Cytophagaceae</taxon>
        <taxon>Spirosoma</taxon>
    </lineage>
</organism>
<dbReference type="SUPFAM" id="SSF49464">
    <property type="entry name" value="Carboxypeptidase regulatory domain-like"/>
    <property type="match status" value="1"/>
</dbReference>
<keyword evidence="13" id="KW-1185">Reference proteome</keyword>
<dbReference type="NCBIfam" id="TIGR04057">
    <property type="entry name" value="SusC_RagA_signa"/>
    <property type="match status" value="1"/>
</dbReference>
<keyword evidence="3 8" id="KW-1134">Transmembrane beta strand</keyword>
<dbReference type="InterPro" id="IPR000531">
    <property type="entry name" value="Beta-barrel_TonB"/>
</dbReference>
<evidence type="ECO:0000256" key="3">
    <source>
        <dbReference type="ARBA" id="ARBA00022452"/>
    </source>
</evidence>
<dbReference type="Gene3D" id="2.60.40.1120">
    <property type="entry name" value="Carboxypeptidase-like, regulatory domain"/>
    <property type="match status" value="1"/>
</dbReference>
<dbReference type="InterPro" id="IPR008969">
    <property type="entry name" value="CarboxyPept-like_regulatory"/>
</dbReference>
<evidence type="ECO:0000256" key="7">
    <source>
        <dbReference type="ARBA" id="ARBA00023237"/>
    </source>
</evidence>
<dbReference type="InterPro" id="IPR037066">
    <property type="entry name" value="Plug_dom_sf"/>
</dbReference>
<keyword evidence="6 8" id="KW-0472">Membrane</keyword>
<evidence type="ECO:0000259" key="11">
    <source>
        <dbReference type="Pfam" id="PF07715"/>
    </source>
</evidence>
<dbReference type="Pfam" id="PF07715">
    <property type="entry name" value="Plug"/>
    <property type="match status" value="1"/>
</dbReference>
<dbReference type="PROSITE" id="PS52016">
    <property type="entry name" value="TONB_DEPENDENT_REC_3"/>
    <property type="match status" value="1"/>
</dbReference>
<proteinExistence type="inferred from homology"/>
<dbReference type="Gene3D" id="2.40.170.20">
    <property type="entry name" value="TonB-dependent receptor, beta-barrel domain"/>
    <property type="match status" value="1"/>
</dbReference>
<evidence type="ECO:0000256" key="1">
    <source>
        <dbReference type="ARBA" id="ARBA00004571"/>
    </source>
</evidence>
<dbReference type="RefSeq" id="WP_381509094.1">
    <property type="nucleotide sequence ID" value="NZ_JBHUOM010000050.1"/>
</dbReference>
<gene>
    <name evidence="12" type="ORF">ACFS25_31320</name>
</gene>
<feature type="domain" description="TonB-dependent receptor plug" evidence="11">
    <location>
        <begin position="138"/>
        <end position="244"/>
    </location>
</feature>